<proteinExistence type="predicted"/>
<protein>
    <submittedName>
        <fullName evidence="3">Ankyrin repeat protein</fullName>
    </submittedName>
</protein>
<keyword evidence="1" id="KW-0677">Repeat</keyword>
<evidence type="ECO:0000313" key="3">
    <source>
        <dbReference type="EMBL" id="AYV76865.1"/>
    </source>
</evidence>
<accession>A0A3G4ZPP7</accession>
<dbReference type="InterPro" id="IPR002110">
    <property type="entry name" value="Ankyrin_rpt"/>
</dbReference>
<sequence length="716" mass="83346">MKIIKNLINSGNWAEIYKLIKNGDLDPMTIVSGTNTLAHIASINNNKKIIRYCLKEYKEALEKSNDEGDTPVHLLAKYGYTDLLYDCINEYPDFLNLLNNSGENIVNILYDDYDFIKYVVDINIDNDPFIITDSNNDNVWTKCLDKTESEKDKYYKIIKLLLDNNYEIPNYLLSESIKDKKDHLTNLLLDYSNKESINDKDKNFLTPFIYACKNRDYKLMSKLIGLGADINYSGPEGDQNPMIFALSKSDEKMINLLLDNGFNMLQTNRFLDTPLHYALNNNKLSNSIVAKLIYLSDLNKKNVDGLTPLHLLCKNGTWPNYNKILKEKELDIFIENGLGKSPLSYLNNNHIYQFLDLVLDSYTHCLKPLNKKQFDKSDTYKKELKKYIFKTKRSIPIKEDKLIMDSKINIIKGQSLALHGLFNSDILHNVIYTVIILKKYKNVAVPFQHFFKDKKINDKILMENNNLYKTAAEQTVATLVKIYTDNFYELSPYLIVWKSVNCYYINKNLSIYLKKYMMDTSIRFIMLKLTLVITEVATHANILIYDKELNRLERFEPYGLVPYVDSDKLDLILEELSTTLFRKPNIEYVKPEQMGFQILSNDGNQNVKKLGDPSGYCLAWTFWYLEMRVNNPTISQYDILNNTKNSILSQKDKNSINRDQLFINFIRDYAKTLDSMKNNFLLNIGISKQNIYNLVLTDSEHKKVLNKLSLEIKLLL</sequence>
<dbReference type="InterPro" id="IPR036770">
    <property type="entry name" value="Ankyrin_rpt-contain_sf"/>
</dbReference>
<dbReference type="EMBL" id="MK071999">
    <property type="protein sequence ID" value="AYV76865.1"/>
    <property type="molecule type" value="Genomic_DNA"/>
</dbReference>
<evidence type="ECO:0000256" key="2">
    <source>
        <dbReference type="ARBA" id="ARBA00023043"/>
    </source>
</evidence>
<evidence type="ECO:0000256" key="1">
    <source>
        <dbReference type="ARBA" id="ARBA00022737"/>
    </source>
</evidence>
<keyword evidence="2" id="KW-0040">ANK repeat</keyword>
<dbReference type="Gene3D" id="1.25.40.20">
    <property type="entry name" value="Ankyrin repeat-containing domain"/>
    <property type="match status" value="2"/>
</dbReference>
<reference evidence="3" key="1">
    <citation type="submission" date="2018-10" db="EMBL/GenBank/DDBJ databases">
        <title>Hidden diversity of soil giant viruses.</title>
        <authorList>
            <person name="Schulz F."/>
            <person name="Alteio L."/>
            <person name="Goudeau D."/>
            <person name="Ryan E.M."/>
            <person name="Malmstrom R.R."/>
            <person name="Blanchard J."/>
            <person name="Woyke T."/>
        </authorList>
    </citation>
    <scope>NUCLEOTIDE SEQUENCE</scope>
    <source>
        <strain evidence="3">BAV1</strain>
    </source>
</reference>
<gene>
    <name evidence="3" type="ORF">Barrevirus2_18</name>
</gene>
<organism evidence="3">
    <name type="scientific">Barrevirus sp</name>
    <dbReference type="NCBI Taxonomy" id="2487763"/>
    <lineage>
        <taxon>Viruses</taxon>
        <taxon>Varidnaviria</taxon>
        <taxon>Bamfordvirae</taxon>
        <taxon>Nucleocytoviricota</taxon>
        <taxon>Megaviricetes</taxon>
        <taxon>Imitervirales</taxon>
        <taxon>Mimiviridae</taxon>
        <taxon>Klosneuvirinae</taxon>
    </lineage>
</organism>
<name>A0A3G4ZPP7_9VIRU</name>
<dbReference type="PANTHER" id="PTHR24198:SF165">
    <property type="entry name" value="ANKYRIN REPEAT-CONTAINING PROTEIN-RELATED"/>
    <property type="match status" value="1"/>
</dbReference>
<dbReference type="SUPFAM" id="SSF48403">
    <property type="entry name" value="Ankyrin repeat"/>
    <property type="match status" value="1"/>
</dbReference>
<dbReference type="PANTHER" id="PTHR24198">
    <property type="entry name" value="ANKYRIN REPEAT AND PROTEIN KINASE DOMAIN-CONTAINING PROTEIN"/>
    <property type="match status" value="1"/>
</dbReference>
<dbReference type="SMART" id="SM00248">
    <property type="entry name" value="ANK"/>
    <property type="match status" value="7"/>
</dbReference>